<dbReference type="Pfam" id="PF03732">
    <property type="entry name" value="Retrotrans_gag"/>
    <property type="match status" value="1"/>
</dbReference>
<dbReference type="OrthoDB" id="778454at2759"/>
<name>A0A371GF45_MUCPR</name>
<dbReference type="CDD" id="cd00303">
    <property type="entry name" value="retropepsin_like"/>
    <property type="match status" value="1"/>
</dbReference>
<accession>A0A371GF45</accession>
<feature type="compositionally biased region" description="Low complexity" evidence="1">
    <location>
        <begin position="338"/>
        <end position="363"/>
    </location>
</feature>
<sequence length="938" mass="104317">MKRTFLEKFFPASRTATIRKEICGIRQHTGETLHEYWERFNKLCATCPHHQISEQLLIQYFYEGLSMMDRSMIDAASGGALMDKTPVAARHLISNMASNTQQFGIRGPNPSRPVNEIGAASNQRLENQLTELTSLVRQLAVSQHHPAMAAKVCGICTSMEHPTDLCPTLQETESGQTESVGAVGGFQYGKQPYQNRQFDNQPYGKQPFRPNPQPGPYAAQRAGYMPNAPYGAAGYQQPSPQYTAPSFPPQQQRTPTQGNSPSLEDIMKQLAMSNLEFQQSVSSSNLQFQQNMTATIQDLKMQIRQLANTSAGSSSLPSQSIPNPRGNAHAVTLRSGKELPQPEQHQEPQPAEANSEASANSQSRPETAVPLPFPSRTVSAKKPDSDDELLKMFRKVEINIPLLDAIKQIPKYAKFLKELCVHKRRKMKGSRELGGVVSSLTRNNPTAGISQVLPKKCRDPGIFSVPCTIGDCTFADAMLDLGASINVMPASTYRSLNFGDLEPTGMTIQLANRSIVQPLGVLEDVLVQVNELIFPADFYVLDMEDEPSGKGSTLILGRPFLMTARTKIDVHAGTLSMEFGDTLVQFNIFEAMKHPTEDHSLFGIDIMEELVEEYFQLDSCSEGMEDLARTAEASSCSKANHNEVLEPPDSEDDHSDVSDLAFEKELTELINQVCYTKTSESKDNAEVKVAETKKPLPAQLATIFTTEMKSAKEGRVNARMKVNSAKESNTRAEKLTETISATEDQTQSKVKLDVPPRSAFETAQEAKADLNPTRTETILPSRLQQHRAEIMSALTMPSREQAGQTDPRPITEEPPSLPPMELKPLPSHLKYDNEQQLPVIITNNLLQEQEDKLLKVLRQHKKAIGWKLLDLPGINPSICMHRILMEEDIKPIRQQQRRLNPTLLDVVKKEVTRLLAAMHRLQKTKPGNPQRSLSLAFY</sequence>
<dbReference type="InterPro" id="IPR021109">
    <property type="entry name" value="Peptidase_aspartic_dom_sf"/>
</dbReference>
<feature type="region of interest" description="Disordered" evidence="1">
    <location>
        <begin position="797"/>
        <end position="817"/>
    </location>
</feature>
<feature type="domain" description="Retrotransposon gag" evidence="2">
    <location>
        <begin position="1"/>
        <end position="66"/>
    </location>
</feature>
<evidence type="ECO:0000313" key="4">
    <source>
        <dbReference type="Proteomes" id="UP000257109"/>
    </source>
</evidence>
<organism evidence="3 4">
    <name type="scientific">Mucuna pruriens</name>
    <name type="common">Velvet bean</name>
    <name type="synonym">Dolichos pruriens</name>
    <dbReference type="NCBI Taxonomy" id="157652"/>
    <lineage>
        <taxon>Eukaryota</taxon>
        <taxon>Viridiplantae</taxon>
        <taxon>Streptophyta</taxon>
        <taxon>Embryophyta</taxon>
        <taxon>Tracheophyta</taxon>
        <taxon>Spermatophyta</taxon>
        <taxon>Magnoliopsida</taxon>
        <taxon>eudicotyledons</taxon>
        <taxon>Gunneridae</taxon>
        <taxon>Pentapetalae</taxon>
        <taxon>rosids</taxon>
        <taxon>fabids</taxon>
        <taxon>Fabales</taxon>
        <taxon>Fabaceae</taxon>
        <taxon>Papilionoideae</taxon>
        <taxon>50 kb inversion clade</taxon>
        <taxon>NPAAA clade</taxon>
        <taxon>indigoferoid/millettioid clade</taxon>
        <taxon>Phaseoleae</taxon>
        <taxon>Mucuna</taxon>
    </lineage>
</organism>
<feature type="region of interest" description="Disordered" evidence="1">
    <location>
        <begin position="631"/>
        <end position="656"/>
    </location>
</feature>
<dbReference type="PANTHER" id="PTHR33067:SF15">
    <property type="entry name" value="RNA-DIRECTED DNA POLYMERASE"/>
    <property type="match status" value="1"/>
</dbReference>
<gene>
    <name evidence="3" type="ORF">CR513_29111</name>
</gene>
<reference evidence="3" key="1">
    <citation type="submission" date="2018-05" db="EMBL/GenBank/DDBJ databases">
        <title>Draft genome of Mucuna pruriens seed.</title>
        <authorList>
            <person name="Nnadi N.E."/>
            <person name="Vos R."/>
            <person name="Hasami M.H."/>
            <person name="Devisetty U.K."/>
            <person name="Aguiy J.C."/>
        </authorList>
    </citation>
    <scope>NUCLEOTIDE SEQUENCE [LARGE SCALE GENOMIC DNA]</scope>
    <source>
        <strain evidence="3">JCA_2017</strain>
    </source>
</reference>
<dbReference type="AlphaFoldDB" id="A0A371GF45"/>
<evidence type="ECO:0000259" key="2">
    <source>
        <dbReference type="Pfam" id="PF03732"/>
    </source>
</evidence>
<feature type="compositionally biased region" description="Polar residues" evidence="1">
    <location>
        <begin position="308"/>
        <end position="322"/>
    </location>
</feature>
<feature type="non-terminal residue" evidence="3">
    <location>
        <position position="1"/>
    </location>
</feature>
<dbReference type="InterPro" id="IPR005162">
    <property type="entry name" value="Retrotrans_gag_dom"/>
</dbReference>
<keyword evidence="4" id="KW-1185">Reference proteome</keyword>
<feature type="region of interest" description="Disordered" evidence="1">
    <location>
        <begin position="182"/>
        <end position="262"/>
    </location>
</feature>
<dbReference type="Proteomes" id="UP000257109">
    <property type="component" value="Unassembled WGS sequence"/>
</dbReference>
<dbReference type="Gene3D" id="3.10.10.10">
    <property type="entry name" value="HIV Type 1 Reverse Transcriptase, subunit A, domain 1"/>
    <property type="match status" value="1"/>
</dbReference>
<proteinExistence type="predicted"/>
<dbReference type="Gene3D" id="2.40.70.10">
    <property type="entry name" value="Acid Proteases"/>
    <property type="match status" value="1"/>
</dbReference>
<dbReference type="EMBL" id="QJKJ01005746">
    <property type="protein sequence ID" value="RDX89177.1"/>
    <property type="molecule type" value="Genomic_DNA"/>
</dbReference>
<evidence type="ECO:0000313" key="3">
    <source>
        <dbReference type="EMBL" id="RDX89177.1"/>
    </source>
</evidence>
<evidence type="ECO:0000256" key="1">
    <source>
        <dbReference type="SAM" id="MobiDB-lite"/>
    </source>
</evidence>
<protein>
    <recommendedName>
        <fullName evidence="2">Retrotransposon gag domain-containing protein</fullName>
    </recommendedName>
</protein>
<feature type="region of interest" description="Disordered" evidence="1">
    <location>
        <begin position="308"/>
        <end position="385"/>
    </location>
</feature>
<comment type="caution">
    <text evidence="3">The sequence shown here is derived from an EMBL/GenBank/DDBJ whole genome shotgun (WGS) entry which is preliminary data.</text>
</comment>
<dbReference type="PANTHER" id="PTHR33067">
    <property type="entry name" value="RNA-DIRECTED DNA POLYMERASE-RELATED"/>
    <property type="match status" value="1"/>
</dbReference>
<feature type="compositionally biased region" description="Polar residues" evidence="1">
    <location>
        <begin position="236"/>
        <end position="262"/>
    </location>
</feature>